<dbReference type="InterPro" id="IPR001926">
    <property type="entry name" value="TrpB-like_PALP"/>
</dbReference>
<dbReference type="PANTHER" id="PTHR48078:SF6">
    <property type="entry name" value="L-THREONINE DEHYDRATASE CATABOLIC TDCB"/>
    <property type="match status" value="1"/>
</dbReference>
<dbReference type="InterPro" id="IPR050147">
    <property type="entry name" value="Ser/Thr_Dehydratase"/>
</dbReference>
<dbReference type="RefSeq" id="WP_406763907.1">
    <property type="nucleotide sequence ID" value="NZ_JBJHZY010000001.1"/>
</dbReference>
<comment type="cofactor">
    <cofactor evidence="1">
        <name>pyridoxal 5'-phosphate</name>
        <dbReference type="ChEBI" id="CHEBI:597326"/>
    </cofactor>
</comment>
<evidence type="ECO:0000256" key="2">
    <source>
        <dbReference type="ARBA" id="ARBA00022898"/>
    </source>
</evidence>
<dbReference type="InterPro" id="IPR036052">
    <property type="entry name" value="TrpB-like_PALP_sf"/>
</dbReference>
<dbReference type="Gene3D" id="3.40.50.1100">
    <property type="match status" value="2"/>
</dbReference>
<dbReference type="PANTHER" id="PTHR48078">
    <property type="entry name" value="THREONINE DEHYDRATASE, MITOCHONDRIAL-RELATED"/>
    <property type="match status" value="1"/>
</dbReference>
<protein>
    <submittedName>
        <fullName evidence="5">Threonine/serine dehydratase</fullName>
    </submittedName>
</protein>
<keyword evidence="3" id="KW-0456">Lyase</keyword>
<organism evidence="5 6">
    <name type="scientific">Candidatus Clostridium radicumherbarum</name>
    <dbReference type="NCBI Taxonomy" id="3381662"/>
    <lineage>
        <taxon>Bacteria</taxon>
        <taxon>Bacillati</taxon>
        <taxon>Bacillota</taxon>
        <taxon>Clostridia</taxon>
        <taxon>Eubacteriales</taxon>
        <taxon>Clostridiaceae</taxon>
        <taxon>Clostridium</taxon>
    </lineage>
</organism>
<gene>
    <name evidence="5" type="ORF">ACJDUH_04220</name>
</gene>
<dbReference type="Proteomes" id="UP001623661">
    <property type="component" value="Unassembled WGS sequence"/>
</dbReference>
<evidence type="ECO:0000313" key="6">
    <source>
        <dbReference type="Proteomes" id="UP001623661"/>
    </source>
</evidence>
<keyword evidence="6" id="KW-1185">Reference proteome</keyword>
<keyword evidence="2" id="KW-0663">Pyridoxal phosphate</keyword>
<proteinExistence type="predicted"/>
<comment type="caution">
    <text evidence="5">The sequence shown here is derived from an EMBL/GenBank/DDBJ whole genome shotgun (WGS) entry which is preliminary data.</text>
</comment>
<reference evidence="5 6" key="1">
    <citation type="submission" date="2024-11" db="EMBL/GenBank/DDBJ databases">
        <authorList>
            <person name="Heng Y.C."/>
            <person name="Lim A.C.H."/>
            <person name="Lee J.K.Y."/>
            <person name="Kittelmann S."/>
        </authorList>
    </citation>
    <scope>NUCLEOTIDE SEQUENCE [LARGE SCALE GENOMIC DNA]</scope>
    <source>
        <strain evidence="5 6">WILCCON 0202</strain>
    </source>
</reference>
<dbReference type="EMBL" id="JBJHZY010000001">
    <property type="protein sequence ID" value="MFL0267301.1"/>
    <property type="molecule type" value="Genomic_DNA"/>
</dbReference>
<dbReference type="SUPFAM" id="SSF53686">
    <property type="entry name" value="Tryptophan synthase beta subunit-like PLP-dependent enzymes"/>
    <property type="match status" value="1"/>
</dbReference>
<evidence type="ECO:0000256" key="1">
    <source>
        <dbReference type="ARBA" id="ARBA00001933"/>
    </source>
</evidence>
<accession>A0ABW8TQ35</accession>
<feature type="domain" description="Tryptophan synthase beta chain-like PALP" evidence="4">
    <location>
        <begin position="15"/>
        <end position="303"/>
    </location>
</feature>
<evidence type="ECO:0000313" key="5">
    <source>
        <dbReference type="EMBL" id="MFL0267301.1"/>
    </source>
</evidence>
<evidence type="ECO:0000259" key="4">
    <source>
        <dbReference type="Pfam" id="PF00291"/>
    </source>
</evidence>
<name>A0ABW8TQ35_9CLOT</name>
<dbReference type="Pfam" id="PF00291">
    <property type="entry name" value="PALP"/>
    <property type="match status" value="1"/>
</dbReference>
<dbReference type="CDD" id="cd01562">
    <property type="entry name" value="Thr-dehyd"/>
    <property type="match status" value="1"/>
</dbReference>
<sequence>MVTFEDVLSARERINKFIYKTPLELSYSLSNEHTKIFLKLESQQRLKSFKVRGALSKMTWLSEESRTEGVIAVSSGNHGAGVSFASYMLGGIKAKIFVPKTTPKAKLTKIKYYGAEVIETGENYDEAHKEAEEARKKEKLTFIDPCSDIQVIAGQGSIAFEILDENPDIDVIIAPIGGGGLITGISVAAKHLKPSIEIIGVQTAACPAMVAALRDKQCYFDYKSEESICDALVGGVGEIPYEMAAKCIDDIIVVNEETIRKAIVQLIEKDKVIAEPAGAASVAAIIENMERFKGKNVAVVVSGGNLDERLMYELLGYKYN</sequence>
<evidence type="ECO:0000256" key="3">
    <source>
        <dbReference type="ARBA" id="ARBA00023239"/>
    </source>
</evidence>